<keyword evidence="2" id="KW-0479">Metal-binding</keyword>
<dbReference type="AlphaFoldDB" id="A0AAV6HHW9"/>
<dbReference type="SUPFAM" id="SSF57667">
    <property type="entry name" value="beta-beta-alpha zinc fingers"/>
    <property type="match status" value="3"/>
</dbReference>
<dbReference type="Pfam" id="PF00096">
    <property type="entry name" value="zf-C2H2"/>
    <property type="match status" value="3"/>
</dbReference>
<keyword evidence="5" id="KW-0862">Zinc</keyword>
<feature type="domain" description="C2H2-type" evidence="9">
    <location>
        <begin position="650"/>
        <end position="672"/>
    </location>
</feature>
<sequence length="781" mass="88259">MAEPARRPKRRFSAEEVRERKKASDRARNRTRINIGRAYKEWRELRESKACKTDADLAFLLMKFHVGAGEVVVQLECLLQLFQRCFECCSTCSIRKRREGRFLNVTQKCQQCQASRKWRSHPPEQINPTSNQEVAEETVLLSFGDSDTGTDEEVVDRSPLNPFGETESVGEDEVQVQDALSQLRKDNEEDEESRGLHHVNSSKDSSHIKTEKEETLAFSHGQLEFSTFIQKEEYDARSPAAEAELAPNNTSVEVNDSVIHTPEATVNRLNGREEDGEETVVKMEMESDDEANVQTEGEDGDGEEEEDEQGEEELEMQDSDDEEYGGGGDHEEDDDDDDDDWHPVSEGWKQLSAPESDSRSHPNPDSETEVLLPLAWCSVCSSGFKHDCFRQRHSRLYGCLRCGTKRQMEKDGEVAEVTTTNNNQETCTNQEPSICNTQTVSDVGRHKNTCGSKQCIASDGNQDGVSANKEELTTSNGSQEASSITDCGNGTVGTLYIDIHGQTCGSHTEITQNGHQGEASSRNPDKEHSWSLHIDNLAVLFKSLNDFKIHAMQWHGITQFRELCTDCGKFINMVNMVDGGPSHVCEHKAKPIVCPSCGKRFATEVGLRTHSDRIHNEKYSLTCRYCLEAFKSPEDKEEHEESHEAEVLKYHCPDCSLRFSDRPSWCAHRKSHWPNGKHICEVCSKGFRSAGVLIRHMAIHTGQKPYSCKLCDRSFNQPGHLKSHMRLHTGERPFKCQDCGQCFNHNVSLKNHIQRHHGPGADKRNSGKGRKERMRRKKKNS</sequence>
<evidence type="ECO:0000256" key="2">
    <source>
        <dbReference type="ARBA" id="ARBA00022723"/>
    </source>
</evidence>
<dbReference type="PROSITE" id="PS50157">
    <property type="entry name" value="ZINC_FINGER_C2H2_2"/>
    <property type="match status" value="5"/>
</dbReference>
<feature type="region of interest" description="Disordered" evidence="8">
    <location>
        <begin position="507"/>
        <end position="528"/>
    </location>
</feature>
<dbReference type="Proteomes" id="UP000823561">
    <property type="component" value="Chromosome 1"/>
</dbReference>
<feature type="region of interest" description="Disordered" evidence="8">
    <location>
        <begin position="753"/>
        <end position="781"/>
    </location>
</feature>
<dbReference type="InterPro" id="IPR036236">
    <property type="entry name" value="Znf_C2H2_sf"/>
</dbReference>
<dbReference type="Gene3D" id="3.30.160.60">
    <property type="entry name" value="Classic Zinc Finger"/>
    <property type="match status" value="5"/>
</dbReference>
<keyword evidence="6" id="KW-0539">Nucleus</keyword>
<dbReference type="EMBL" id="JADWDJ010000001">
    <property type="protein sequence ID" value="KAG5285665.1"/>
    <property type="molecule type" value="Genomic_DNA"/>
</dbReference>
<feature type="region of interest" description="Disordered" evidence="8">
    <location>
        <begin position="466"/>
        <end position="485"/>
    </location>
</feature>
<dbReference type="GO" id="GO:0000981">
    <property type="term" value="F:DNA-binding transcription factor activity, RNA polymerase II-specific"/>
    <property type="evidence" value="ECO:0007669"/>
    <property type="project" value="TreeGrafter"/>
</dbReference>
<evidence type="ECO:0000256" key="6">
    <source>
        <dbReference type="ARBA" id="ARBA00023242"/>
    </source>
</evidence>
<keyword evidence="11" id="KW-1185">Reference proteome</keyword>
<accession>A0AAV6HHW9</accession>
<dbReference type="SMART" id="SM00355">
    <property type="entry name" value="ZnF_C2H2"/>
    <property type="match status" value="6"/>
</dbReference>
<feature type="region of interest" description="Disordered" evidence="8">
    <location>
        <begin position="239"/>
        <end position="367"/>
    </location>
</feature>
<dbReference type="InterPro" id="IPR013087">
    <property type="entry name" value="Znf_C2H2_type"/>
</dbReference>
<feature type="compositionally biased region" description="Acidic residues" evidence="8">
    <location>
        <begin position="286"/>
        <end position="340"/>
    </location>
</feature>
<feature type="compositionally biased region" description="Polar residues" evidence="8">
    <location>
        <begin position="473"/>
        <end position="485"/>
    </location>
</feature>
<evidence type="ECO:0000256" key="3">
    <source>
        <dbReference type="ARBA" id="ARBA00022737"/>
    </source>
</evidence>
<feature type="region of interest" description="Disordered" evidence="8">
    <location>
        <begin position="143"/>
        <end position="211"/>
    </location>
</feature>
<evidence type="ECO:0000313" key="11">
    <source>
        <dbReference type="Proteomes" id="UP000823561"/>
    </source>
</evidence>
<keyword evidence="4 7" id="KW-0863">Zinc-finger</keyword>
<dbReference type="GO" id="GO:0005634">
    <property type="term" value="C:nucleus"/>
    <property type="evidence" value="ECO:0007669"/>
    <property type="project" value="UniProtKB-SubCell"/>
</dbReference>
<name>A0AAV6HHW9_9TELE</name>
<dbReference type="FunFam" id="3.30.160.60:FF:000733">
    <property type="entry name" value="Zinc finger protein 236 variant"/>
    <property type="match status" value="1"/>
</dbReference>
<dbReference type="GO" id="GO:0008270">
    <property type="term" value="F:zinc ion binding"/>
    <property type="evidence" value="ECO:0007669"/>
    <property type="project" value="UniProtKB-KW"/>
</dbReference>
<dbReference type="PANTHER" id="PTHR24394">
    <property type="entry name" value="ZINC FINGER PROTEIN"/>
    <property type="match status" value="1"/>
</dbReference>
<feature type="compositionally biased region" description="Polar residues" evidence="8">
    <location>
        <begin position="507"/>
        <end position="522"/>
    </location>
</feature>
<evidence type="ECO:0000256" key="1">
    <source>
        <dbReference type="ARBA" id="ARBA00004123"/>
    </source>
</evidence>
<dbReference type="PANTHER" id="PTHR24394:SF44">
    <property type="entry name" value="ZINC FINGER PROTEIN 271-LIKE"/>
    <property type="match status" value="1"/>
</dbReference>
<proteinExistence type="predicted"/>
<dbReference type="PROSITE" id="PS00028">
    <property type="entry name" value="ZINC_FINGER_C2H2_1"/>
    <property type="match status" value="6"/>
</dbReference>
<feature type="domain" description="C2H2-type" evidence="9">
    <location>
        <begin position="706"/>
        <end position="733"/>
    </location>
</feature>
<reference evidence="10 11" key="1">
    <citation type="submission" date="2020-10" db="EMBL/GenBank/DDBJ databases">
        <title>Chromosome-scale genome assembly of the Allis shad, Alosa alosa.</title>
        <authorList>
            <person name="Margot Z."/>
            <person name="Christophe K."/>
            <person name="Cabau C."/>
            <person name="Louis A."/>
            <person name="Berthelot C."/>
            <person name="Parey E."/>
            <person name="Roest Crollius H."/>
            <person name="Montfort J."/>
            <person name="Robinson-Rechavi M."/>
            <person name="Bucao C."/>
            <person name="Bouchez O."/>
            <person name="Gislard M."/>
            <person name="Lluch J."/>
            <person name="Milhes M."/>
            <person name="Lampietro C."/>
            <person name="Lopez Roques C."/>
            <person name="Donnadieu C."/>
            <person name="Braasch I."/>
            <person name="Desvignes T."/>
            <person name="Postlethwait J."/>
            <person name="Bobe J."/>
            <person name="Guiguen Y."/>
        </authorList>
    </citation>
    <scope>NUCLEOTIDE SEQUENCE [LARGE SCALE GENOMIC DNA]</scope>
    <source>
        <strain evidence="10">M-15738</strain>
        <tissue evidence="10">Blood</tissue>
    </source>
</reference>
<evidence type="ECO:0000256" key="7">
    <source>
        <dbReference type="PROSITE-ProRule" id="PRU00042"/>
    </source>
</evidence>
<feature type="domain" description="C2H2-type" evidence="9">
    <location>
        <begin position="592"/>
        <end position="620"/>
    </location>
</feature>
<organism evidence="10 11">
    <name type="scientific">Alosa alosa</name>
    <name type="common">allis shad</name>
    <dbReference type="NCBI Taxonomy" id="278164"/>
    <lineage>
        <taxon>Eukaryota</taxon>
        <taxon>Metazoa</taxon>
        <taxon>Chordata</taxon>
        <taxon>Craniata</taxon>
        <taxon>Vertebrata</taxon>
        <taxon>Euteleostomi</taxon>
        <taxon>Actinopterygii</taxon>
        <taxon>Neopterygii</taxon>
        <taxon>Teleostei</taxon>
        <taxon>Clupei</taxon>
        <taxon>Clupeiformes</taxon>
        <taxon>Clupeoidei</taxon>
        <taxon>Clupeidae</taxon>
        <taxon>Alosa</taxon>
    </lineage>
</organism>
<evidence type="ECO:0000313" key="10">
    <source>
        <dbReference type="EMBL" id="KAG5285665.1"/>
    </source>
</evidence>
<feature type="region of interest" description="Disordered" evidence="8">
    <location>
        <begin position="1"/>
        <end position="29"/>
    </location>
</feature>
<comment type="caution">
    <text evidence="10">The sequence shown here is derived from an EMBL/GenBank/DDBJ whole genome shotgun (WGS) entry which is preliminary data.</text>
</comment>
<feature type="domain" description="C2H2-type" evidence="9">
    <location>
        <begin position="678"/>
        <end position="705"/>
    </location>
</feature>
<evidence type="ECO:0000259" key="9">
    <source>
        <dbReference type="PROSITE" id="PS50157"/>
    </source>
</evidence>
<gene>
    <name evidence="10" type="ORF">AALO_G00006000</name>
</gene>
<feature type="compositionally biased region" description="Basic and acidic residues" evidence="8">
    <location>
        <begin position="1"/>
        <end position="28"/>
    </location>
</feature>
<feature type="compositionally biased region" description="Basic residues" evidence="8">
    <location>
        <begin position="766"/>
        <end position="781"/>
    </location>
</feature>
<evidence type="ECO:0000256" key="8">
    <source>
        <dbReference type="SAM" id="MobiDB-lite"/>
    </source>
</evidence>
<keyword evidence="3" id="KW-0677">Repeat</keyword>
<feature type="domain" description="C2H2-type" evidence="9">
    <location>
        <begin position="734"/>
        <end position="761"/>
    </location>
</feature>
<evidence type="ECO:0000256" key="5">
    <source>
        <dbReference type="ARBA" id="ARBA00022833"/>
    </source>
</evidence>
<comment type="subcellular location">
    <subcellularLocation>
        <location evidence="1">Nucleus</location>
    </subcellularLocation>
</comment>
<dbReference type="FunFam" id="3.30.160.60:FF:000624">
    <property type="entry name" value="zinc finger protein 697"/>
    <property type="match status" value="1"/>
</dbReference>
<protein>
    <recommendedName>
        <fullName evidence="9">C2H2-type domain-containing protein</fullName>
    </recommendedName>
</protein>
<evidence type="ECO:0000256" key="4">
    <source>
        <dbReference type="ARBA" id="ARBA00022771"/>
    </source>
</evidence>